<dbReference type="PROSITE" id="PS50005">
    <property type="entry name" value="TPR"/>
    <property type="match status" value="1"/>
</dbReference>
<sequence length="465" mass="53312">MTLLEQCQIWHENEEFQKIIAELEAIPAEERTPELDSELARAYNNAAGTGDRAYFEKAIELLTPHADYFHGDHLWNYRMGYAYYHLDQERRALPYFEAALAALPGDADTMQMIAACQKHLSTPNAARKPLLSSTAIRKLEAMDDGGTGYFYKMLYYLEAYIKNGMIKGNFTREEAHADLDIALWYAYACNNLDDYEYYYRTMQWMPASEVNARGCGTWYYRYAVALMYCGRLDDALRAVEKGAQEEPDYPWTYLQLGKLRAHFGDRAGALDAVQKGLSLVPDDHEFLTLAREIKAGATIEQMSYHWIDPAFDEELQEASAEENLGMRDGVDADGERGDKQRAIACMTMNEAGLSYFKQLFRPDPQDYERDAPFCSFCYTVKGTPVKLVFRMNEAGLSKRDPAWLRTQKERLDDGRWLKRVSGEGTGVLTAVHYELDNQVTLAYQYPWQEKNVYIPLDEDGNPAEE</sequence>
<accession>A0ABN0DPC0</accession>
<gene>
    <name evidence="2" type="ORF">HMPREF9432_01365</name>
</gene>
<evidence type="ECO:0000313" key="3">
    <source>
        <dbReference type="Proteomes" id="UP000003175"/>
    </source>
</evidence>
<evidence type="ECO:0000313" key="2">
    <source>
        <dbReference type="EMBL" id="EHG24515.1"/>
    </source>
</evidence>
<dbReference type="InterPro" id="IPR011990">
    <property type="entry name" value="TPR-like_helical_dom_sf"/>
</dbReference>
<proteinExistence type="predicted"/>
<keyword evidence="1" id="KW-0802">TPR repeat</keyword>
<name>A0ABN0DPC0_9FIRM</name>
<evidence type="ECO:0000256" key="1">
    <source>
        <dbReference type="PROSITE-ProRule" id="PRU00339"/>
    </source>
</evidence>
<evidence type="ECO:0008006" key="4">
    <source>
        <dbReference type="Google" id="ProtNLM"/>
    </source>
</evidence>
<dbReference type="SUPFAM" id="SSF48452">
    <property type="entry name" value="TPR-like"/>
    <property type="match status" value="2"/>
</dbReference>
<dbReference type="InterPro" id="IPR019734">
    <property type="entry name" value="TPR_rpt"/>
</dbReference>
<protein>
    <recommendedName>
        <fullName evidence="4">Tetratricopeptide repeat protein</fullName>
    </recommendedName>
</protein>
<dbReference type="SMART" id="SM00028">
    <property type="entry name" value="TPR"/>
    <property type="match status" value="3"/>
</dbReference>
<dbReference type="EMBL" id="ADGH01000012">
    <property type="protein sequence ID" value="EHG24515.1"/>
    <property type="molecule type" value="Genomic_DNA"/>
</dbReference>
<dbReference type="Gene3D" id="1.25.40.10">
    <property type="entry name" value="Tetratricopeptide repeat domain"/>
    <property type="match status" value="2"/>
</dbReference>
<dbReference type="Proteomes" id="UP000003175">
    <property type="component" value="Unassembled WGS sequence"/>
</dbReference>
<dbReference type="RefSeq" id="WP_006696622.1">
    <property type="nucleotide sequence ID" value="NZ_JH376859.1"/>
</dbReference>
<reference evidence="2 3" key="1">
    <citation type="submission" date="2011-08" db="EMBL/GenBank/DDBJ databases">
        <title>The Genome Sequence of Selenomonas noxia F0398.</title>
        <authorList>
            <consortium name="The Broad Institute Genome Sequencing Platform"/>
            <person name="Earl A."/>
            <person name="Ward D."/>
            <person name="Feldgarden M."/>
            <person name="Gevers D."/>
            <person name="Izard J."/>
            <person name="Ganesan A."/>
            <person name="Blanton J.M."/>
            <person name="Baranova O.V."/>
            <person name="Tanner A.C."/>
            <person name="Dewhirst F.E."/>
            <person name="Young S.K."/>
            <person name="Zeng Q."/>
            <person name="Gargeya S."/>
            <person name="Fitzgerald M."/>
            <person name="Haas B."/>
            <person name="Abouelleil A."/>
            <person name="Alvarado L."/>
            <person name="Arachchi H.M."/>
            <person name="Berlin A."/>
            <person name="Brown A."/>
            <person name="Chapman S.B."/>
            <person name="Chen Z."/>
            <person name="Dunbar C."/>
            <person name="Freedman E."/>
            <person name="Gearin G."/>
            <person name="Gellesch M."/>
            <person name="Goldberg J."/>
            <person name="Griggs A."/>
            <person name="Gujja S."/>
            <person name="Heiman D."/>
            <person name="Howarth C."/>
            <person name="Larson L."/>
            <person name="Lui A."/>
            <person name="MacDonald P.J.P."/>
            <person name="Montmayeur A."/>
            <person name="Murphy C."/>
            <person name="Neiman D."/>
            <person name="Pearson M."/>
            <person name="Priest M."/>
            <person name="Roberts A."/>
            <person name="Saif S."/>
            <person name="Shea T."/>
            <person name="Shenoy N."/>
            <person name="Sisk P."/>
            <person name="Stolte C."/>
            <person name="Sykes S."/>
            <person name="Wortman J."/>
            <person name="Nusbaum C."/>
            <person name="Birren B."/>
        </authorList>
    </citation>
    <scope>NUCLEOTIDE SEQUENCE [LARGE SCALE GENOMIC DNA]</scope>
    <source>
        <strain evidence="2 3">F0398</strain>
    </source>
</reference>
<organism evidence="2 3">
    <name type="scientific">Selenomonas noxia F0398</name>
    <dbReference type="NCBI Taxonomy" id="702437"/>
    <lineage>
        <taxon>Bacteria</taxon>
        <taxon>Bacillati</taxon>
        <taxon>Bacillota</taxon>
        <taxon>Negativicutes</taxon>
        <taxon>Selenomonadales</taxon>
        <taxon>Selenomonadaceae</taxon>
        <taxon>Selenomonas</taxon>
    </lineage>
</organism>
<comment type="caution">
    <text evidence="2">The sequence shown here is derived from an EMBL/GenBank/DDBJ whole genome shotgun (WGS) entry which is preliminary data.</text>
</comment>
<feature type="repeat" description="TPR" evidence="1">
    <location>
        <begin position="250"/>
        <end position="283"/>
    </location>
</feature>
<keyword evidence="3" id="KW-1185">Reference proteome</keyword>